<accession>A0A9P8AFG6</accession>
<reference evidence="2" key="1">
    <citation type="journal article" date="2021" name="Genome Biol. Evol.">
        <title>The assembled and annotated genome of the fairy-ring fungus Marasmius oreades.</title>
        <authorList>
            <person name="Hiltunen M."/>
            <person name="Ament-Velasquez S.L."/>
            <person name="Johannesson H."/>
        </authorList>
    </citation>
    <scope>NUCLEOTIDE SEQUENCE</scope>
    <source>
        <strain evidence="2">03SP1</strain>
    </source>
</reference>
<dbReference type="AlphaFoldDB" id="A0A9P8AFG6"/>
<proteinExistence type="predicted"/>
<dbReference type="RefSeq" id="XP_043015875.1">
    <property type="nucleotide sequence ID" value="XM_043147170.1"/>
</dbReference>
<feature type="compositionally biased region" description="Basic and acidic residues" evidence="1">
    <location>
        <begin position="327"/>
        <end position="338"/>
    </location>
</feature>
<gene>
    <name evidence="2" type="ORF">E1B28_001258</name>
</gene>
<dbReference type="KEGG" id="more:E1B28_001258"/>
<sequence>MSLCLRNDLEQCLSTLDGPSPPFSTSSAASPMPPFKSFSQTVHSPSRSIRYSRNPTSSGSIGRLSFIPLPSSSAQRFDLHFLDFTFQSFAVNSRPSSRGGPPSQSRLPRLSQPLFEKKAMEDAPIFPPSFSHPNSPYVPLATPVRREYFRPLTPESYVSHFSGFSRSGAIAPEPWEHQEYRRYNVTVMKMSNNIRKIRRILRRKLLQVARHFSALNQPSRPVQNYSSEQTGSYAVHHSLPDAVISPSPIRVMSNASFDTSHTNSLAQWLNAQHQAFLNTHEEWEMSLEEYERIGSWINFSSGHGGFSCGIAGCQFHPQFPPNVLSPSDHDTTSDDRSSTSDYSVQSQAV</sequence>
<protein>
    <submittedName>
        <fullName evidence="2">Uncharacterized protein</fullName>
    </submittedName>
</protein>
<feature type="region of interest" description="Disordered" evidence="1">
    <location>
        <begin position="319"/>
        <end position="349"/>
    </location>
</feature>
<keyword evidence="3" id="KW-1185">Reference proteome</keyword>
<dbReference type="Proteomes" id="UP001049176">
    <property type="component" value="Chromosome 1"/>
</dbReference>
<dbReference type="GeneID" id="66070334"/>
<evidence type="ECO:0000256" key="1">
    <source>
        <dbReference type="SAM" id="MobiDB-lite"/>
    </source>
</evidence>
<organism evidence="2 3">
    <name type="scientific">Marasmius oreades</name>
    <name type="common">fairy-ring Marasmius</name>
    <dbReference type="NCBI Taxonomy" id="181124"/>
    <lineage>
        <taxon>Eukaryota</taxon>
        <taxon>Fungi</taxon>
        <taxon>Dikarya</taxon>
        <taxon>Basidiomycota</taxon>
        <taxon>Agaricomycotina</taxon>
        <taxon>Agaricomycetes</taxon>
        <taxon>Agaricomycetidae</taxon>
        <taxon>Agaricales</taxon>
        <taxon>Marasmiineae</taxon>
        <taxon>Marasmiaceae</taxon>
        <taxon>Marasmius</taxon>
    </lineage>
</organism>
<comment type="caution">
    <text evidence="2">The sequence shown here is derived from an EMBL/GenBank/DDBJ whole genome shotgun (WGS) entry which is preliminary data.</text>
</comment>
<evidence type="ECO:0000313" key="2">
    <source>
        <dbReference type="EMBL" id="KAG7099405.1"/>
    </source>
</evidence>
<dbReference type="EMBL" id="CM032181">
    <property type="protein sequence ID" value="KAG7099405.1"/>
    <property type="molecule type" value="Genomic_DNA"/>
</dbReference>
<evidence type="ECO:0000313" key="3">
    <source>
        <dbReference type="Proteomes" id="UP001049176"/>
    </source>
</evidence>
<feature type="compositionally biased region" description="Polar residues" evidence="1">
    <location>
        <begin position="37"/>
        <end position="59"/>
    </location>
</feature>
<dbReference type="OrthoDB" id="2690983at2759"/>
<feature type="region of interest" description="Disordered" evidence="1">
    <location>
        <begin position="16"/>
        <end position="59"/>
    </location>
</feature>
<name>A0A9P8AFG6_9AGAR</name>